<reference evidence="1 2" key="1">
    <citation type="submission" date="2018-09" db="EMBL/GenBank/DDBJ databases">
        <title>Genomic Encyclopedia of Archaeal and Bacterial Type Strains, Phase II (KMG-II): from individual species to whole genera.</title>
        <authorList>
            <person name="Goeker M."/>
        </authorList>
    </citation>
    <scope>NUCLEOTIDE SEQUENCE [LARGE SCALE GENOMIC DNA]</scope>
    <source>
        <strain evidence="1 2">DSM 27148</strain>
    </source>
</reference>
<comment type="caution">
    <text evidence="1">The sequence shown here is derived from an EMBL/GenBank/DDBJ whole genome shotgun (WGS) entry which is preliminary data.</text>
</comment>
<accession>A0A419W4Q0</accession>
<gene>
    <name evidence="1" type="ORF">BC643_0773</name>
</gene>
<dbReference type="InterPro" id="IPR019292">
    <property type="entry name" value="McrC"/>
</dbReference>
<evidence type="ECO:0000313" key="1">
    <source>
        <dbReference type="EMBL" id="RKD90434.1"/>
    </source>
</evidence>
<proteinExistence type="predicted"/>
<dbReference type="PANTHER" id="PTHR38733">
    <property type="entry name" value="PROTEIN MCRC"/>
    <property type="match status" value="1"/>
</dbReference>
<dbReference type="EMBL" id="RAPN01000001">
    <property type="protein sequence ID" value="RKD90434.1"/>
    <property type="molecule type" value="Genomic_DNA"/>
</dbReference>
<dbReference type="Proteomes" id="UP000283387">
    <property type="component" value="Unassembled WGS sequence"/>
</dbReference>
<dbReference type="Pfam" id="PF10117">
    <property type="entry name" value="McrBC"/>
    <property type="match status" value="1"/>
</dbReference>
<dbReference type="PANTHER" id="PTHR38733:SF1">
    <property type="entry name" value="TYPE IV METHYL-DIRECTED RESTRICTION ENZYME ECOKMCRBC"/>
    <property type="match status" value="1"/>
</dbReference>
<name>A0A419W4Q0_9BACT</name>
<sequence length="394" mass="44765">MDVDKGFSQGHLEALQRYYGEKGTNYYGLIHKGVKFSQYVGVIQVGSLTIEVLPKTDGENQNYWRSLLIGMLRSVGSIKVDNAGSSQLKIRSNSILDLYFELYVSELEALIHRGLIKQYRRIEENTTALKGKLQFGRQLKHNLIHKERFFVNHQSYDGNHVFNQILYAALKLTGAVCNSPLLTSRIGALLLAFPEVDSIKVTEATFNRLCLDRKSEPYRESLNIARMLLLNYHPDISTGAHNVLALMFDMNVLWERFILASLRRYANDGNSVLGKIRKSFWKPENGSKASIEPDIVMEKDGQTLVLDTKWKVIKNNRPSDDDLKQMYVYANYYQSLHTALVYPATGNSSIKGNFYHEIDGTQGKPCSVIRIALPPEPVSIKKWQQEISEILVGV</sequence>
<organism evidence="1 2">
    <name type="scientific">Mangrovibacterium diazotrophicum</name>
    <dbReference type="NCBI Taxonomy" id="1261403"/>
    <lineage>
        <taxon>Bacteria</taxon>
        <taxon>Pseudomonadati</taxon>
        <taxon>Bacteroidota</taxon>
        <taxon>Bacteroidia</taxon>
        <taxon>Marinilabiliales</taxon>
        <taxon>Prolixibacteraceae</taxon>
        <taxon>Mangrovibacterium</taxon>
    </lineage>
</organism>
<dbReference type="AlphaFoldDB" id="A0A419W4Q0"/>
<keyword evidence="2" id="KW-1185">Reference proteome</keyword>
<protein>
    <submittedName>
        <fullName evidence="1">5-methylcytosine-specific restriction enzyme subunit McrC</fullName>
    </submittedName>
</protein>
<dbReference type="RefSeq" id="WP_170154448.1">
    <property type="nucleotide sequence ID" value="NZ_RAPN01000001.1"/>
</dbReference>
<evidence type="ECO:0000313" key="2">
    <source>
        <dbReference type="Proteomes" id="UP000283387"/>
    </source>
</evidence>